<dbReference type="EMBL" id="FRCY01000001">
    <property type="protein sequence ID" value="SHM35943.1"/>
    <property type="molecule type" value="Genomic_DNA"/>
</dbReference>
<reference evidence="1 2" key="1">
    <citation type="submission" date="2016-11" db="EMBL/GenBank/DDBJ databases">
        <authorList>
            <person name="Jaros S."/>
            <person name="Januszkiewicz K."/>
            <person name="Wedrychowicz H."/>
        </authorList>
    </citation>
    <scope>NUCLEOTIDE SEQUENCE [LARGE SCALE GENOMIC DNA]</scope>
    <source>
        <strain evidence="1 2">CGMCC 1.6102</strain>
    </source>
</reference>
<dbReference type="Proteomes" id="UP000184513">
    <property type="component" value="Unassembled WGS sequence"/>
</dbReference>
<sequence>MCLISFNWQQHPEYKLVLTANRDEFYERPSKALHRWDSGIYAGKDLKEGGTWLGFHPDGRFAALTNFRDIANEKPRERSRGELVTGFLNGKKTPLDYLHEVATVGSSYNGFNLLVASGEEMYVYSNYGGDILQVPPGVHAISNAYLDSPWPKVIQAKNQLVSLLDRKNPELDDLLGLLQSRETAPESELPETGLSVELEKAVSAQFICVGDYYGTVNTTAVRWHHDGTMGIKEIRTVPLKEISEFTIPPK</sequence>
<dbReference type="Pfam" id="PF05742">
    <property type="entry name" value="TANGO2"/>
    <property type="match status" value="1"/>
</dbReference>
<gene>
    <name evidence="1" type="ORF">SAMN04488057_101196</name>
</gene>
<evidence type="ECO:0000313" key="2">
    <source>
        <dbReference type="Proteomes" id="UP000184513"/>
    </source>
</evidence>
<dbReference type="InterPro" id="IPR008551">
    <property type="entry name" value="TANGO2"/>
</dbReference>
<keyword evidence="2" id="KW-1185">Reference proteome</keyword>
<evidence type="ECO:0000313" key="1">
    <source>
        <dbReference type="EMBL" id="SHM35943.1"/>
    </source>
</evidence>
<dbReference type="PANTHER" id="PTHR17985">
    <property type="entry name" value="SER/THR-RICH PROTEIN T10 IN DGCR REGION"/>
    <property type="match status" value="1"/>
</dbReference>
<organism evidence="1 2">
    <name type="scientific">Cyclobacterium lianum</name>
    <dbReference type="NCBI Taxonomy" id="388280"/>
    <lineage>
        <taxon>Bacteria</taxon>
        <taxon>Pseudomonadati</taxon>
        <taxon>Bacteroidota</taxon>
        <taxon>Cytophagia</taxon>
        <taxon>Cytophagales</taxon>
        <taxon>Cyclobacteriaceae</taxon>
        <taxon>Cyclobacterium</taxon>
    </lineage>
</organism>
<proteinExistence type="predicted"/>
<protein>
    <submittedName>
        <fullName evidence="1">Uncharacterized conserved protein, contains NRDE domain</fullName>
    </submittedName>
</protein>
<name>A0A1M7I5Y2_9BACT</name>
<dbReference type="AlphaFoldDB" id="A0A1M7I5Y2"/>
<dbReference type="PANTHER" id="PTHR17985:SF8">
    <property type="entry name" value="TRANSPORT AND GOLGI ORGANIZATION PROTEIN 2 HOMOLOG"/>
    <property type="match status" value="1"/>
</dbReference>
<dbReference type="OrthoDB" id="4380123at2"/>
<accession>A0A1M7I5Y2</accession>
<dbReference type="STRING" id="388280.SAMN04488057_101196"/>
<dbReference type="RefSeq" id="WP_073090336.1">
    <property type="nucleotide sequence ID" value="NZ_FRCY01000001.1"/>
</dbReference>